<evidence type="ECO:0000313" key="2">
    <source>
        <dbReference type="EMBL" id="GKT36906.1"/>
    </source>
</evidence>
<feature type="region of interest" description="Disordered" evidence="1">
    <location>
        <begin position="224"/>
        <end position="264"/>
    </location>
</feature>
<protein>
    <submittedName>
        <fullName evidence="2">Uncharacterized protein</fullName>
    </submittedName>
</protein>
<dbReference type="Proteomes" id="UP001057375">
    <property type="component" value="Unassembled WGS sequence"/>
</dbReference>
<feature type="compositionally biased region" description="Low complexity" evidence="1">
    <location>
        <begin position="224"/>
        <end position="234"/>
    </location>
</feature>
<reference evidence="2" key="1">
    <citation type="submission" date="2022-03" db="EMBL/GenBank/DDBJ databases">
        <title>Draft genome sequence of Aduncisulcus paluster, a free-living microaerophilic Fornicata.</title>
        <authorList>
            <person name="Yuyama I."/>
            <person name="Kume K."/>
            <person name="Tamura T."/>
            <person name="Inagaki Y."/>
            <person name="Hashimoto T."/>
        </authorList>
    </citation>
    <scope>NUCLEOTIDE SEQUENCE</scope>
    <source>
        <strain evidence="2">NY0171</strain>
    </source>
</reference>
<keyword evidence="3" id="KW-1185">Reference proteome</keyword>
<evidence type="ECO:0000313" key="3">
    <source>
        <dbReference type="Proteomes" id="UP001057375"/>
    </source>
</evidence>
<dbReference type="EMBL" id="BQXS01011332">
    <property type="protein sequence ID" value="GKT36906.1"/>
    <property type="molecule type" value="Genomic_DNA"/>
</dbReference>
<organism evidence="2 3">
    <name type="scientific">Aduncisulcus paluster</name>
    <dbReference type="NCBI Taxonomy" id="2918883"/>
    <lineage>
        <taxon>Eukaryota</taxon>
        <taxon>Metamonada</taxon>
        <taxon>Carpediemonas-like organisms</taxon>
        <taxon>Aduncisulcus</taxon>
    </lineage>
</organism>
<accession>A0ABQ5KXZ5</accession>
<comment type="caution">
    <text evidence="2">The sequence shown here is derived from an EMBL/GenBank/DDBJ whole genome shotgun (WGS) entry which is preliminary data.</text>
</comment>
<evidence type="ECO:0000256" key="1">
    <source>
        <dbReference type="SAM" id="MobiDB-lite"/>
    </source>
</evidence>
<sequence length="264" mass="29711">MSELSPIDSHSSPSIGDLSVPSHKKKTALVAETPKFASTLNFNIQASHEDTSKHLKAFRDETISMLSKLVPKQIHSTRDLTLDDMAGIYSVTDELVKEEHRIGNIIALKLLTATCKKEYDDKGLGTRKKRLVLGAQRKKQIITATIRKSAVFGRIYEKATDAELIDLYKARIAPFVQTAKGNYRNKKHAVTLEKTVSKYKDDLEDWEKDMLKEYATCKDWSQTVSTQSLSQSSGLEEESEETRAPSPKGHRISIFKTLNEDLPE</sequence>
<proteinExistence type="predicted"/>
<name>A0ABQ5KXZ5_9EUKA</name>
<gene>
    <name evidence="2" type="ORF">ADUPG1_009788</name>
</gene>
<feature type="region of interest" description="Disordered" evidence="1">
    <location>
        <begin position="1"/>
        <end position="20"/>
    </location>
</feature>